<dbReference type="Proteomes" id="UP000447434">
    <property type="component" value="Chromosome 24"/>
</dbReference>
<evidence type="ECO:0000313" key="2">
    <source>
        <dbReference type="EMBL" id="KAE9586360.1"/>
    </source>
</evidence>
<comment type="caution">
    <text evidence="2">The sequence shown here is derived from an EMBL/GenBank/DDBJ whole genome shotgun (WGS) entry which is preliminary data.</text>
</comment>
<dbReference type="EMBL" id="WOCE01000024">
    <property type="protein sequence ID" value="KAE9586360.1"/>
    <property type="molecule type" value="Genomic_DNA"/>
</dbReference>
<organism evidence="2 3">
    <name type="scientific">Lupinus albus</name>
    <name type="common">White lupine</name>
    <name type="synonym">Lupinus termis</name>
    <dbReference type="NCBI Taxonomy" id="3870"/>
    <lineage>
        <taxon>Eukaryota</taxon>
        <taxon>Viridiplantae</taxon>
        <taxon>Streptophyta</taxon>
        <taxon>Embryophyta</taxon>
        <taxon>Tracheophyta</taxon>
        <taxon>Spermatophyta</taxon>
        <taxon>Magnoliopsida</taxon>
        <taxon>eudicotyledons</taxon>
        <taxon>Gunneridae</taxon>
        <taxon>Pentapetalae</taxon>
        <taxon>rosids</taxon>
        <taxon>fabids</taxon>
        <taxon>Fabales</taxon>
        <taxon>Fabaceae</taxon>
        <taxon>Papilionoideae</taxon>
        <taxon>50 kb inversion clade</taxon>
        <taxon>genistoids sensu lato</taxon>
        <taxon>core genistoids</taxon>
        <taxon>Genisteae</taxon>
        <taxon>Lupinus</taxon>
    </lineage>
</organism>
<accession>A0A6A4N9P3</accession>
<dbReference type="AlphaFoldDB" id="A0A6A4N9P3"/>
<name>A0A6A4N9P3_LUPAL</name>
<reference evidence="3" key="1">
    <citation type="journal article" date="2020" name="Nat. Commun.">
        <title>Genome sequence of the cluster root forming white lupin.</title>
        <authorList>
            <person name="Hufnagel B."/>
            <person name="Marques A."/>
            <person name="Soriano A."/>
            <person name="Marques L."/>
            <person name="Divol F."/>
            <person name="Doumas P."/>
            <person name="Sallet E."/>
            <person name="Mancinotti D."/>
            <person name="Carrere S."/>
            <person name="Marande W."/>
            <person name="Arribat S."/>
            <person name="Keller J."/>
            <person name="Huneau C."/>
            <person name="Blein T."/>
            <person name="Aime D."/>
            <person name="Laguerre M."/>
            <person name="Taylor J."/>
            <person name="Schubert V."/>
            <person name="Nelson M."/>
            <person name="Geu-Flores F."/>
            <person name="Crespi M."/>
            <person name="Gallardo-Guerrero K."/>
            <person name="Delaux P.-M."/>
            <person name="Salse J."/>
            <person name="Berges H."/>
            <person name="Guyot R."/>
            <person name="Gouzy J."/>
            <person name="Peret B."/>
        </authorList>
    </citation>
    <scope>NUCLEOTIDE SEQUENCE [LARGE SCALE GENOMIC DNA]</scope>
    <source>
        <strain evidence="3">cv. Amiga</strain>
    </source>
</reference>
<protein>
    <submittedName>
        <fullName evidence="2">Uncharacterized protein</fullName>
    </submittedName>
</protein>
<evidence type="ECO:0000313" key="3">
    <source>
        <dbReference type="Proteomes" id="UP000447434"/>
    </source>
</evidence>
<keyword evidence="3" id="KW-1185">Reference proteome</keyword>
<sequence>MSNVKDTKKKTIPKDLLCVLDGKEEEEEIFTPDKENFSPNTLQLLFLKKKGKLEEIKHSKSKRSHNLKDTFSSGIYPNESRSLIQSKRIGRRIRQSQKIFSPFWMGKKISSLQIKKISPQPTFDCGF</sequence>
<proteinExistence type="predicted"/>
<evidence type="ECO:0000256" key="1">
    <source>
        <dbReference type="SAM" id="MobiDB-lite"/>
    </source>
</evidence>
<feature type="region of interest" description="Disordered" evidence="1">
    <location>
        <begin position="57"/>
        <end position="77"/>
    </location>
</feature>
<gene>
    <name evidence="2" type="ORF">Lalb_Chr24g0401071</name>
</gene>